<sequence length="222" mass="24789">MCDVIIPGELHIEERATASPFVVVPPSDMHKHFGDFLAAKDGVDVTFQVASKTFRAHTHILAAWSPVFEAELLGAMRQGTAAGDCIRIDDLLPEVFMVLLHFIYNGSVPEMEVQEEEAMMAQHLLEAADRYDMQRLKLICEEKLCSHLELRMAATILVLSVQHNCQGLKEACIEFLKSSDVLEAFMATDGFEHLTKSCPAALKELIMSKLATPLHKRRKLGK</sequence>
<reference evidence="4 5" key="2">
    <citation type="submission" date="2024-10" db="EMBL/GenBank/DDBJ databases">
        <authorList>
            <person name="Ryan C."/>
        </authorList>
    </citation>
    <scope>NUCLEOTIDE SEQUENCE [LARGE SCALE GENOMIC DNA]</scope>
</reference>
<evidence type="ECO:0000256" key="2">
    <source>
        <dbReference type="ARBA" id="ARBA00010846"/>
    </source>
</evidence>
<dbReference type="Gene3D" id="3.30.710.10">
    <property type="entry name" value="Potassium Channel Kv1.1, Chain A"/>
    <property type="match status" value="1"/>
</dbReference>
<dbReference type="SMART" id="SM00225">
    <property type="entry name" value="BTB"/>
    <property type="match status" value="1"/>
</dbReference>
<dbReference type="PANTHER" id="PTHR26379:SF422">
    <property type="entry name" value="BTB DOMAIN-CONTAINING PROTEIN"/>
    <property type="match status" value="1"/>
</dbReference>
<name>A0ABC8WXT1_9POAL</name>
<evidence type="ECO:0000313" key="5">
    <source>
        <dbReference type="Proteomes" id="UP001497457"/>
    </source>
</evidence>
<dbReference type="AlphaFoldDB" id="A0ABC8WXT1"/>
<dbReference type="Pfam" id="PF00651">
    <property type="entry name" value="BTB"/>
    <property type="match status" value="1"/>
</dbReference>
<dbReference type="SUPFAM" id="SSF54695">
    <property type="entry name" value="POZ domain"/>
    <property type="match status" value="1"/>
</dbReference>
<comment type="pathway">
    <text evidence="1">Protein modification; protein ubiquitination.</text>
</comment>
<dbReference type="Pfam" id="PF24570">
    <property type="entry name" value="BACK_BPM_SPOP"/>
    <property type="match status" value="1"/>
</dbReference>
<gene>
    <name evidence="4" type="ORF">URODEC1_LOCUS18193</name>
</gene>
<evidence type="ECO:0000259" key="3">
    <source>
        <dbReference type="PROSITE" id="PS50097"/>
    </source>
</evidence>
<dbReference type="InterPro" id="IPR056423">
    <property type="entry name" value="BACK_BPM_SPOP"/>
</dbReference>
<protein>
    <recommendedName>
        <fullName evidence="3">BTB domain-containing protein</fullName>
    </recommendedName>
</protein>
<evidence type="ECO:0000313" key="4">
    <source>
        <dbReference type="EMBL" id="CAL4916786.1"/>
    </source>
</evidence>
<proteinExistence type="inferred from homology"/>
<dbReference type="InterPro" id="IPR045005">
    <property type="entry name" value="BPM1-6"/>
</dbReference>
<dbReference type="InterPro" id="IPR011333">
    <property type="entry name" value="SKP1/BTB/POZ_sf"/>
</dbReference>
<dbReference type="Proteomes" id="UP001497457">
    <property type="component" value="Chromosome 13rd"/>
</dbReference>
<reference evidence="5" key="1">
    <citation type="submission" date="2024-06" db="EMBL/GenBank/DDBJ databases">
        <authorList>
            <person name="Ryan C."/>
        </authorList>
    </citation>
    <scope>NUCLEOTIDE SEQUENCE [LARGE SCALE GENOMIC DNA]</scope>
</reference>
<keyword evidence="5" id="KW-1185">Reference proteome</keyword>
<dbReference type="EMBL" id="OZ075123">
    <property type="protein sequence ID" value="CAL4916786.1"/>
    <property type="molecule type" value="Genomic_DNA"/>
</dbReference>
<evidence type="ECO:0000256" key="1">
    <source>
        <dbReference type="ARBA" id="ARBA00004906"/>
    </source>
</evidence>
<dbReference type="Gene3D" id="1.25.40.420">
    <property type="match status" value="1"/>
</dbReference>
<comment type="similarity">
    <text evidence="2">Belongs to the Tdpoz family.</text>
</comment>
<organism evidence="4 5">
    <name type="scientific">Urochloa decumbens</name>
    <dbReference type="NCBI Taxonomy" id="240449"/>
    <lineage>
        <taxon>Eukaryota</taxon>
        <taxon>Viridiplantae</taxon>
        <taxon>Streptophyta</taxon>
        <taxon>Embryophyta</taxon>
        <taxon>Tracheophyta</taxon>
        <taxon>Spermatophyta</taxon>
        <taxon>Magnoliopsida</taxon>
        <taxon>Liliopsida</taxon>
        <taxon>Poales</taxon>
        <taxon>Poaceae</taxon>
        <taxon>PACMAD clade</taxon>
        <taxon>Panicoideae</taxon>
        <taxon>Panicodae</taxon>
        <taxon>Paniceae</taxon>
        <taxon>Melinidinae</taxon>
        <taxon>Urochloa</taxon>
    </lineage>
</organism>
<feature type="domain" description="BTB" evidence="3">
    <location>
        <begin position="43"/>
        <end position="112"/>
    </location>
</feature>
<dbReference type="PROSITE" id="PS50097">
    <property type="entry name" value="BTB"/>
    <property type="match status" value="1"/>
</dbReference>
<dbReference type="InterPro" id="IPR000210">
    <property type="entry name" value="BTB/POZ_dom"/>
</dbReference>
<dbReference type="PANTHER" id="PTHR26379">
    <property type="entry name" value="BTB/POZ AND MATH DOMAIN-CONTAINING PROTEIN 1"/>
    <property type="match status" value="1"/>
</dbReference>
<accession>A0ABC8WXT1</accession>